<dbReference type="GO" id="GO:0005886">
    <property type="term" value="C:plasma membrane"/>
    <property type="evidence" value="ECO:0007669"/>
    <property type="project" value="UniProtKB-SubCell"/>
</dbReference>
<reference evidence="8" key="1">
    <citation type="submission" date="2020-11" db="EMBL/GenBank/DDBJ databases">
        <title>Isolation and identification of active actinomycetes.</title>
        <authorList>
            <person name="Yu B."/>
        </authorList>
    </citation>
    <scope>NUCLEOTIDE SEQUENCE</scope>
    <source>
        <strain evidence="8">NEAU-YB345</strain>
    </source>
</reference>
<protein>
    <submittedName>
        <fullName evidence="8">DUF3817 domain-containing protein</fullName>
    </submittedName>
</protein>
<keyword evidence="9" id="KW-1185">Reference proteome</keyword>
<name>A0A931FEE7_9ACTN</name>
<feature type="transmembrane region" description="Helical" evidence="6">
    <location>
        <begin position="54"/>
        <end position="73"/>
    </location>
</feature>
<evidence type="ECO:0000259" key="7">
    <source>
        <dbReference type="Pfam" id="PF12823"/>
    </source>
</evidence>
<keyword evidence="4 6" id="KW-1133">Transmembrane helix</keyword>
<dbReference type="AlphaFoldDB" id="A0A931FEE7"/>
<dbReference type="PANTHER" id="PTHR40077:SF1">
    <property type="entry name" value="MEMBRANE PROTEIN"/>
    <property type="match status" value="1"/>
</dbReference>
<comment type="caution">
    <text evidence="8">The sequence shown here is derived from an EMBL/GenBank/DDBJ whole genome shotgun (WGS) entry which is preliminary data.</text>
</comment>
<feature type="domain" description="DUF3817" evidence="7">
    <location>
        <begin position="2"/>
        <end position="77"/>
    </location>
</feature>
<sequence>MPEGVSFVLLLICTYLKYTTSFNAVPVLGMLHGCLFTAYAIFALMAWREQRWTFGRFVWIMALSVIPFGGIYAERLLGREERETAPSMA</sequence>
<keyword evidence="5 6" id="KW-0472">Membrane</keyword>
<dbReference type="NCBIfam" id="TIGR03954">
    <property type="entry name" value="integ_memb_HG"/>
    <property type="match status" value="1"/>
</dbReference>
<evidence type="ECO:0000256" key="5">
    <source>
        <dbReference type="ARBA" id="ARBA00023136"/>
    </source>
</evidence>
<comment type="subcellular location">
    <subcellularLocation>
        <location evidence="1">Cell membrane</location>
        <topology evidence="1">Multi-pass membrane protein</topology>
    </subcellularLocation>
</comment>
<keyword evidence="2" id="KW-1003">Cell membrane</keyword>
<dbReference type="Pfam" id="PF12823">
    <property type="entry name" value="DUF3817"/>
    <property type="match status" value="1"/>
</dbReference>
<evidence type="ECO:0000256" key="4">
    <source>
        <dbReference type="ARBA" id="ARBA00022989"/>
    </source>
</evidence>
<evidence type="ECO:0000256" key="6">
    <source>
        <dbReference type="SAM" id="Phobius"/>
    </source>
</evidence>
<evidence type="ECO:0000256" key="1">
    <source>
        <dbReference type="ARBA" id="ARBA00004651"/>
    </source>
</evidence>
<proteinExistence type="predicted"/>
<dbReference type="Proteomes" id="UP000657385">
    <property type="component" value="Unassembled WGS sequence"/>
</dbReference>
<accession>A0A931FEE7</accession>
<evidence type="ECO:0000313" key="8">
    <source>
        <dbReference type="EMBL" id="MBF9067444.1"/>
    </source>
</evidence>
<evidence type="ECO:0000313" key="9">
    <source>
        <dbReference type="Proteomes" id="UP000657385"/>
    </source>
</evidence>
<gene>
    <name evidence="8" type="ORF">I2501_05250</name>
</gene>
<keyword evidence="3 6" id="KW-0812">Transmembrane</keyword>
<dbReference type="EMBL" id="JADPRT010000002">
    <property type="protein sequence ID" value="MBF9067444.1"/>
    <property type="molecule type" value="Genomic_DNA"/>
</dbReference>
<dbReference type="PANTHER" id="PTHR40077">
    <property type="entry name" value="MEMBRANE PROTEIN-RELATED"/>
    <property type="match status" value="1"/>
</dbReference>
<evidence type="ECO:0000256" key="2">
    <source>
        <dbReference type="ARBA" id="ARBA00022475"/>
    </source>
</evidence>
<organism evidence="8 9">
    <name type="scientific">Streptacidiphilus fuscans</name>
    <dbReference type="NCBI Taxonomy" id="2789292"/>
    <lineage>
        <taxon>Bacteria</taxon>
        <taxon>Bacillati</taxon>
        <taxon>Actinomycetota</taxon>
        <taxon>Actinomycetes</taxon>
        <taxon>Kitasatosporales</taxon>
        <taxon>Streptomycetaceae</taxon>
        <taxon>Streptacidiphilus</taxon>
    </lineage>
</organism>
<feature type="transmembrane region" description="Helical" evidence="6">
    <location>
        <begin position="24"/>
        <end position="47"/>
    </location>
</feature>
<evidence type="ECO:0000256" key="3">
    <source>
        <dbReference type="ARBA" id="ARBA00022692"/>
    </source>
</evidence>
<dbReference type="InterPro" id="IPR023845">
    <property type="entry name" value="DUF3817_TM"/>
</dbReference>